<gene>
    <name evidence="2" type="ORF">OESDEN_04722</name>
</gene>
<feature type="compositionally biased region" description="Basic and acidic residues" evidence="1">
    <location>
        <begin position="1"/>
        <end position="15"/>
    </location>
</feature>
<dbReference type="Proteomes" id="UP000053660">
    <property type="component" value="Unassembled WGS sequence"/>
</dbReference>
<dbReference type="Gene3D" id="2.40.10.10">
    <property type="entry name" value="Trypsin-like serine proteases"/>
    <property type="match status" value="1"/>
</dbReference>
<dbReference type="SUPFAM" id="SSF50494">
    <property type="entry name" value="Trypsin-like serine proteases"/>
    <property type="match status" value="1"/>
</dbReference>
<keyword evidence="3" id="KW-1185">Reference proteome</keyword>
<dbReference type="EMBL" id="KN550001">
    <property type="protein sequence ID" value="KHJ95332.1"/>
    <property type="molecule type" value="Genomic_DNA"/>
</dbReference>
<name>A0A0B1THN3_OESDE</name>
<feature type="region of interest" description="Disordered" evidence="1">
    <location>
        <begin position="1"/>
        <end position="27"/>
    </location>
</feature>
<evidence type="ECO:0000313" key="2">
    <source>
        <dbReference type="EMBL" id="KHJ95332.1"/>
    </source>
</evidence>
<sequence length="95" mass="10713">MEKTDGRPKTYETREIPSAGDSGGGVTAKLKGRHYIVGIVSYGTACDKLLNGRLPKAQVMTDLRYYTADIDTVIGLQAEDRERRWRRDLTKQKKP</sequence>
<accession>A0A0B1THN3</accession>
<evidence type="ECO:0008006" key="4">
    <source>
        <dbReference type="Google" id="ProtNLM"/>
    </source>
</evidence>
<dbReference type="InterPro" id="IPR009003">
    <property type="entry name" value="Peptidase_S1_PA"/>
</dbReference>
<organism evidence="2 3">
    <name type="scientific">Oesophagostomum dentatum</name>
    <name type="common">Nodular worm</name>
    <dbReference type="NCBI Taxonomy" id="61180"/>
    <lineage>
        <taxon>Eukaryota</taxon>
        <taxon>Metazoa</taxon>
        <taxon>Ecdysozoa</taxon>
        <taxon>Nematoda</taxon>
        <taxon>Chromadorea</taxon>
        <taxon>Rhabditida</taxon>
        <taxon>Rhabditina</taxon>
        <taxon>Rhabditomorpha</taxon>
        <taxon>Strongyloidea</taxon>
        <taxon>Strongylidae</taxon>
        <taxon>Oesophagostomum</taxon>
    </lineage>
</organism>
<dbReference type="InterPro" id="IPR043504">
    <property type="entry name" value="Peptidase_S1_PA_chymotrypsin"/>
</dbReference>
<proteinExistence type="predicted"/>
<evidence type="ECO:0000256" key="1">
    <source>
        <dbReference type="SAM" id="MobiDB-lite"/>
    </source>
</evidence>
<dbReference type="AlphaFoldDB" id="A0A0B1THN3"/>
<evidence type="ECO:0000313" key="3">
    <source>
        <dbReference type="Proteomes" id="UP000053660"/>
    </source>
</evidence>
<dbReference type="OrthoDB" id="6353231at2759"/>
<protein>
    <recommendedName>
        <fullName evidence="4">Peptidase S1 domain-containing protein</fullName>
    </recommendedName>
</protein>
<reference evidence="2 3" key="1">
    <citation type="submission" date="2014-03" db="EMBL/GenBank/DDBJ databases">
        <title>Draft genome of the hookworm Oesophagostomum dentatum.</title>
        <authorList>
            <person name="Mitreva M."/>
        </authorList>
    </citation>
    <scope>NUCLEOTIDE SEQUENCE [LARGE SCALE GENOMIC DNA]</scope>
    <source>
        <strain evidence="2 3">OD-Hann</strain>
    </source>
</reference>